<dbReference type="AlphaFoldDB" id="A0AB40BBZ8"/>
<dbReference type="InterPro" id="IPR025757">
    <property type="entry name" value="MIP1_Leuzipper"/>
</dbReference>
<name>A0AB40BBZ8_DIOCR</name>
<dbReference type="InterPro" id="IPR052799">
    <property type="entry name" value="Rho_GAP_Regulators"/>
</dbReference>
<dbReference type="CDD" id="cd00821">
    <property type="entry name" value="PH"/>
    <property type="match status" value="1"/>
</dbReference>
<dbReference type="Proteomes" id="UP001515500">
    <property type="component" value="Chromosome 5"/>
</dbReference>
<dbReference type="Pfam" id="PF00169">
    <property type="entry name" value="PH"/>
    <property type="match status" value="1"/>
</dbReference>
<dbReference type="SUPFAM" id="SSF48350">
    <property type="entry name" value="GTPase activation domain, GAP"/>
    <property type="match status" value="1"/>
</dbReference>
<dbReference type="PROSITE" id="PS50238">
    <property type="entry name" value="RHOGAP"/>
    <property type="match status" value="1"/>
</dbReference>
<feature type="coiled-coil region" evidence="2">
    <location>
        <begin position="618"/>
        <end position="691"/>
    </location>
</feature>
<dbReference type="SMART" id="SM00233">
    <property type="entry name" value="PH"/>
    <property type="match status" value="1"/>
</dbReference>
<evidence type="ECO:0000313" key="6">
    <source>
        <dbReference type="Proteomes" id="UP001515500"/>
    </source>
</evidence>
<evidence type="ECO:0000259" key="4">
    <source>
        <dbReference type="PROSITE" id="PS50003"/>
    </source>
</evidence>
<dbReference type="PANTHER" id="PTHR46265:SF2">
    <property type="entry name" value="RHO GTPASE-ACTIVATING PROTEIN 7"/>
    <property type="match status" value="1"/>
</dbReference>
<dbReference type="SMART" id="SM00324">
    <property type="entry name" value="RhoGAP"/>
    <property type="match status" value="1"/>
</dbReference>
<dbReference type="InterPro" id="IPR008936">
    <property type="entry name" value="Rho_GTPase_activation_prot"/>
</dbReference>
<dbReference type="GeneID" id="120260953"/>
<evidence type="ECO:0000313" key="8">
    <source>
        <dbReference type="RefSeq" id="XP_039124484.1"/>
    </source>
</evidence>
<evidence type="ECO:0000259" key="5">
    <source>
        <dbReference type="PROSITE" id="PS50238"/>
    </source>
</evidence>
<feature type="coiled-coil region" evidence="2">
    <location>
        <begin position="228"/>
        <end position="255"/>
    </location>
</feature>
<feature type="compositionally biased region" description="Basic and acidic residues" evidence="3">
    <location>
        <begin position="457"/>
        <end position="469"/>
    </location>
</feature>
<reference evidence="7 8" key="1">
    <citation type="submission" date="2025-04" db="UniProtKB">
        <authorList>
            <consortium name="RefSeq"/>
        </authorList>
    </citation>
    <scope>IDENTIFICATION</scope>
</reference>
<dbReference type="PANTHER" id="PTHR46265">
    <property type="entry name" value="RHO GTPASE-ACTIVATING PROTEIN 7"/>
    <property type="match status" value="1"/>
</dbReference>
<organism evidence="6 7">
    <name type="scientific">Dioscorea cayennensis subsp. rotundata</name>
    <name type="common">White Guinea yam</name>
    <name type="synonym">Dioscorea rotundata</name>
    <dbReference type="NCBI Taxonomy" id="55577"/>
    <lineage>
        <taxon>Eukaryota</taxon>
        <taxon>Viridiplantae</taxon>
        <taxon>Streptophyta</taxon>
        <taxon>Embryophyta</taxon>
        <taxon>Tracheophyta</taxon>
        <taxon>Spermatophyta</taxon>
        <taxon>Magnoliopsida</taxon>
        <taxon>Liliopsida</taxon>
        <taxon>Dioscoreales</taxon>
        <taxon>Dioscoreaceae</taxon>
        <taxon>Dioscorea</taxon>
    </lineage>
</organism>
<dbReference type="SUPFAM" id="SSF50729">
    <property type="entry name" value="PH domain-like"/>
    <property type="match status" value="1"/>
</dbReference>
<dbReference type="Gene3D" id="1.10.555.10">
    <property type="entry name" value="Rho GTPase activation protein"/>
    <property type="match status" value="1"/>
</dbReference>
<feature type="region of interest" description="Disordered" evidence="3">
    <location>
        <begin position="415"/>
        <end position="442"/>
    </location>
</feature>
<dbReference type="Gene3D" id="2.30.29.30">
    <property type="entry name" value="Pleckstrin-homology domain (PH domain)/Phosphotyrosine-binding domain (PTB)"/>
    <property type="match status" value="1"/>
</dbReference>
<feature type="region of interest" description="Disordered" evidence="3">
    <location>
        <begin position="782"/>
        <end position="935"/>
    </location>
</feature>
<feature type="region of interest" description="Disordered" evidence="3">
    <location>
        <begin position="964"/>
        <end position="1036"/>
    </location>
</feature>
<evidence type="ECO:0000256" key="1">
    <source>
        <dbReference type="ARBA" id="ARBA00022468"/>
    </source>
</evidence>
<dbReference type="CDD" id="cd00159">
    <property type="entry name" value="RhoGAP"/>
    <property type="match status" value="1"/>
</dbReference>
<keyword evidence="1" id="KW-0343">GTPase activation</keyword>
<feature type="compositionally biased region" description="Polar residues" evidence="3">
    <location>
        <begin position="992"/>
        <end position="1026"/>
    </location>
</feature>
<feature type="compositionally biased region" description="Polar residues" evidence="3">
    <location>
        <begin position="844"/>
        <end position="879"/>
    </location>
</feature>
<dbReference type="RefSeq" id="XP_039124483.1">
    <property type="nucleotide sequence ID" value="XM_039268549.1"/>
</dbReference>
<dbReference type="GO" id="GO:0005096">
    <property type="term" value="F:GTPase activator activity"/>
    <property type="evidence" value="ECO:0007669"/>
    <property type="project" value="UniProtKB-KW"/>
</dbReference>
<evidence type="ECO:0000256" key="2">
    <source>
        <dbReference type="SAM" id="Coils"/>
    </source>
</evidence>
<dbReference type="RefSeq" id="XP_039124484.1">
    <property type="nucleotide sequence ID" value="XM_039268550.1"/>
</dbReference>
<keyword evidence="2" id="KW-0175">Coiled coil</keyword>
<dbReference type="InterPro" id="IPR011993">
    <property type="entry name" value="PH-like_dom_sf"/>
</dbReference>
<gene>
    <name evidence="7 8" type="primary">LOC120260953</name>
</gene>
<feature type="region of interest" description="Disordered" evidence="3">
    <location>
        <begin position="1063"/>
        <end position="1083"/>
    </location>
</feature>
<feature type="compositionally biased region" description="Acidic residues" evidence="3">
    <location>
        <begin position="420"/>
        <end position="440"/>
    </location>
</feature>
<dbReference type="PROSITE" id="PS50003">
    <property type="entry name" value="PH_DOMAIN"/>
    <property type="match status" value="1"/>
</dbReference>
<accession>A0AB40BBZ8</accession>
<evidence type="ECO:0000256" key="3">
    <source>
        <dbReference type="SAM" id="MobiDB-lite"/>
    </source>
</evidence>
<feature type="compositionally biased region" description="Basic and acidic residues" evidence="3">
    <location>
        <begin position="821"/>
        <end position="843"/>
    </location>
</feature>
<proteinExistence type="predicted"/>
<dbReference type="GO" id="GO:0007165">
    <property type="term" value="P:signal transduction"/>
    <property type="evidence" value="ECO:0007669"/>
    <property type="project" value="InterPro"/>
</dbReference>
<evidence type="ECO:0000313" key="7">
    <source>
        <dbReference type="RefSeq" id="XP_039124483.1"/>
    </source>
</evidence>
<feature type="domain" description="PH" evidence="4">
    <location>
        <begin position="45"/>
        <end position="152"/>
    </location>
</feature>
<dbReference type="InterPro" id="IPR001849">
    <property type="entry name" value="PH_domain"/>
</dbReference>
<feature type="compositionally biased region" description="Polar residues" evidence="3">
    <location>
        <begin position="1063"/>
        <end position="1072"/>
    </location>
</feature>
<feature type="compositionally biased region" description="Basic and acidic residues" evidence="3">
    <location>
        <begin position="478"/>
        <end position="498"/>
    </location>
</feature>
<dbReference type="Pfam" id="PF14389">
    <property type="entry name" value="Lzipper-MIP1"/>
    <property type="match status" value="1"/>
</dbReference>
<sequence>MASSHVNDNAPQCKTCRCGEGDANIWTTKTPENLEKQVNKCPNCQVIKSGPLLVSSRGIGWTSWKKRWFVLTRTSLVFFRSDPNVPPPKGSEPNLTLGGIDLTNSGSVVVKPDKKLLTVLFPDGRDGRTFTLKAETLEDLNEWKTALENALAQAPSAALAMGQSGILRTDVADSIEASFEQWRDRRPGKSLVVGRPILLALEDIDGSPSFLEKALRYIEQYGIKVEGILRQSADVEEVERRVQEYEQGKNEFSADEDAHVIGDCIKHVLRELPSSPVPASCCTALVEAYSKSEHYGTDRRSRVDALRAAIYGSFPEPNLHLLQRILKMMRIVASHKSENRMTLSALAACMAPLLLRALLHGDCEVDDDFKMGGDGSLQLLQAAAAANHAQAIVIILLEEYERIFNEDLSLEGSLSSEVYTDSEDDDFEDEESTDDDILEDDGYHDADIDVEADIDDDSKHSSNEKHSRSGSEVACGLSDDKDSDDHNMGRTFSGDKDHPSVLSAAALNAADTSLLKKDAEKPLPIASATVIQRDELLNVERSNSSSAAALTSESRLATGSNGNCMSTMHKSVSHILPSSVSKFNEDLIEPSATSRKPTVWGRMAARKNLSMESIEYSSEDDEVAIQKLENSKTDLQNKITKEVKGNAILQASLEKRKEALHERRWALEQDVEKLREQLQKERDLKESLESGLMNIRRGQLPITAIVDCKTKADLEEIALTEADIINLKHKVSDLRGQLSNQMKLGYASLCESCSQQLYRMHQLDGADKQKEIASTAVVREMDNVSQTEHSSSGRDPQNGQALRSGISESPSLKEITAGTNDLHKNSSIKDENVLSRANCKDANTKTLGSPSSSTMQPTQKQHLDTNKNSSVPKGSNFASFSDEPAISHKVVSKRTSSKYDPQADSYYEKKSVIGMDTQKPRNEMANPPPMKPETNAVTLTSTSLVSNDDQSTAESLPVSHNILSAGSFSSGHNAKKVDEDSGSLPNRKDPQKQQSSATNLDNLKSFGLSNVPSSGDPTSLEVSSKKYSSRGEEIASVTSSALTKLTSRLQFLKERRVQLVNELQNLDANRTSAPEGPLPTSSR</sequence>
<dbReference type="Pfam" id="PF00620">
    <property type="entry name" value="RhoGAP"/>
    <property type="match status" value="1"/>
</dbReference>
<keyword evidence="6" id="KW-1185">Reference proteome</keyword>
<protein>
    <submittedName>
        <fullName evidence="7 8">Rho GTPase-activating protein 7-like isoform X1</fullName>
    </submittedName>
</protein>
<dbReference type="InterPro" id="IPR000198">
    <property type="entry name" value="RhoGAP_dom"/>
</dbReference>
<feature type="domain" description="Rho-GAP" evidence="5">
    <location>
        <begin position="199"/>
        <end position="404"/>
    </location>
</feature>
<feature type="region of interest" description="Disordered" evidence="3">
    <location>
        <begin position="454"/>
        <end position="498"/>
    </location>
</feature>
<feature type="compositionally biased region" description="Polar residues" evidence="3">
    <location>
        <begin position="783"/>
        <end position="810"/>
    </location>
</feature>